<dbReference type="Proteomes" id="UP000018234">
    <property type="component" value="Unassembled WGS sequence"/>
</dbReference>
<accession>A0ABN0QIP7</accession>
<evidence type="ECO:0000313" key="3">
    <source>
        <dbReference type="Proteomes" id="UP000018234"/>
    </source>
</evidence>
<name>A0ABN0QIP7_9FLAO</name>
<sequence>MLLKKINMQEEEFKWKKSYTVVLLLNAFYILLFYFLMQMYA</sequence>
<feature type="transmembrane region" description="Helical" evidence="1">
    <location>
        <begin position="21"/>
        <end position="40"/>
    </location>
</feature>
<comment type="caution">
    <text evidence="2">The sequence shown here is derived from an EMBL/GenBank/DDBJ whole genome shotgun (WGS) entry which is preliminary data.</text>
</comment>
<gene>
    <name evidence="2" type="ORF">FSS13T_08250</name>
</gene>
<keyword evidence="3" id="KW-1185">Reference proteome</keyword>
<evidence type="ECO:0000313" key="2">
    <source>
        <dbReference type="EMBL" id="ESU27561.1"/>
    </source>
</evidence>
<keyword evidence="1" id="KW-0472">Membrane</keyword>
<dbReference type="EMBL" id="AVFO01000004">
    <property type="protein sequence ID" value="ESU27561.1"/>
    <property type="molecule type" value="Genomic_DNA"/>
</dbReference>
<keyword evidence="1" id="KW-0812">Transmembrane</keyword>
<proteinExistence type="predicted"/>
<keyword evidence="1" id="KW-1133">Transmembrane helix</keyword>
<evidence type="ECO:0000256" key="1">
    <source>
        <dbReference type="SAM" id="Phobius"/>
    </source>
</evidence>
<organism evidence="2 3">
    <name type="scientific">Flavobacterium saliperosum S13</name>
    <dbReference type="NCBI Taxonomy" id="1341155"/>
    <lineage>
        <taxon>Bacteria</taxon>
        <taxon>Pseudomonadati</taxon>
        <taxon>Bacteroidota</taxon>
        <taxon>Flavobacteriia</taxon>
        <taxon>Flavobacteriales</taxon>
        <taxon>Flavobacteriaceae</taxon>
        <taxon>Flavobacterium</taxon>
    </lineage>
</organism>
<protein>
    <submittedName>
        <fullName evidence="2">Uncharacterized protein</fullName>
    </submittedName>
</protein>
<reference evidence="2 3" key="1">
    <citation type="submission" date="2013-08" db="EMBL/GenBank/DDBJ databases">
        <title>Flavobacterium saliperosum type strain genome sequencing.</title>
        <authorList>
            <person name="Lee K."/>
            <person name="Yi H."/>
            <person name="Park S."/>
            <person name="Chun J."/>
        </authorList>
    </citation>
    <scope>NUCLEOTIDE SEQUENCE [LARGE SCALE GENOMIC DNA]</scope>
    <source>
        <strain evidence="2 3">S13</strain>
    </source>
</reference>